<name>A0A7T8GPC2_CALRO</name>
<feature type="non-terminal residue" evidence="1">
    <location>
        <position position="1"/>
    </location>
</feature>
<keyword evidence="2" id="KW-1185">Reference proteome</keyword>
<accession>A0A7T8GPC2</accession>
<reference evidence="2" key="1">
    <citation type="submission" date="2021-01" db="EMBL/GenBank/DDBJ databases">
        <title>Caligus Genome Assembly.</title>
        <authorList>
            <person name="Gallardo-Escarate C."/>
        </authorList>
    </citation>
    <scope>NUCLEOTIDE SEQUENCE [LARGE SCALE GENOMIC DNA]</scope>
</reference>
<sequence length="95" mass="11027">SFIRKLDPGREWTHEENSIKILDKLIENNGLWPFFKEQGLTEKDLIFIKEAIGGPMGASDNKTEEQNKYLGRGPEKYFLYEIVANKKTGMYVINM</sequence>
<organism evidence="1 2">
    <name type="scientific">Caligus rogercresseyi</name>
    <name type="common">Sea louse</name>
    <dbReference type="NCBI Taxonomy" id="217165"/>
    <lineage>
        <taxon>Eukaryota</taxon>
        <taxon>Metazoa</taxon>
        <taxon>Ecdysozoa</taxon>
        <taxon>Arthropoda</taxon>
        <taxon>Crustacea</taxon>
        <taxon>Multicrustacea</taxon>
        <taxon>Hexanauplia</taxon>
        <taxon>Copepoda</taxon>
        <taxon>Siphonostomatoida</taxon>
        <taxon>Caligidae</taxon>
        <taxon>Caligus</taxon>
    </lineage>
</organism>
<gene>
    <name evidence="1" type="ORF">FKW44_023137</name>
</gene>
<proteinExistence type="predicted"/>
<protein>
    <submittedName>
        <fullName evidence="1">SAM domain and HD domain-containing protein 1</fullName>
    </submittedName>
</protein>
<evidence type="ECO:0000313" key="1">
    <source>
        <dbReference type="EMBL" id="QQP35031.1"/>
    </source>
</evidence>
<dbReference type="EMBL" id="CP045906">
    <property type="protein sequence ID" value="QQP35031.1"/>
    <property type="molecule type" value="Genomic_DNA"/>
</dbReference>
<evidence type="ECO:0000313" key="2">
    <source>
        <dbReference type="Proteomes" id="UP000595437"/>
    </source>
</evidence>
<dbReference type="OrthoDB" id="9991235at2759"/>
<dbReference type="Gene3D" id="1.10.3210.10">
    <property type="entry name" value="Hypothetical protein af1432"/>
    <property type="match status" value="1"/>
</dbReference>
<dbReference type="AlphaFoldDB" id="A0A7T8GPC2"/>
<dbReference type="Proteomes" id="UP000595437">
    <property type="component" value="Chromosome 17"/>
</dbReference>